<reference evidence="1 2" key="1">
    <citation type="journal article" date="2013" name="Mar. Genomics">
        <title>Expression of sulfatases in Rhodopirellula baltica and the diversity of sulfatases in the genus Rhodopirellula.</title>
        <authorList>
            <person name="Wegner C.E."/>
            <person name="Richter-Heitmann T."/>
            <person name="Klindworth A."/>
            <person name="Klockow C."/>
            <person name="Richter M."/>
            <person name="Achstetter T."/>
            <person name="Glockner F.O."/>
            <person name="Harder J."/>
        </authorList>
    </citation>
    <scope>NUCLEOTIDE SEQUENCE [LARGE SCALE GENOMIC DNA]</scope>
    <source>
        <strain evidence="1 2">WH47</strain>
    </source>
</reference>
<dbReference type="EMBL" id="AFAR01000315">
    <property type="protein sequence ID" value="EGF24076.1"/>
    <property type="molecule type" value="Genomic_DNA"/>
</dbReference>
<comment type="caution">
    <text evidence="1">The sequence shown here is derived from an EMBL/GenBank/DDBJ whole genome shotgun (WGS) entry which is preliminary data.</text>
</comment>
<protein>
    <submittedName>
        <fullName evidence="1">Uncharacterized protein</fullName>
    </submittedName>
</protein>
<sequence>MDRDLNRSEIQILKQFDRGLQFKVWPASGRSSNKHAGILSTKNQ</sequence>
<name>F2B1Y4_RHOBT</name>
<evidence type="ECO:0000313" key="2">
    <source>
        <dbReference type="Proteomes" id="UP000006222"/>
    </source>
</evidence>
<dbReference type="Proteomes" id="UP000006222">
    <property type="component" value="Unassembled WGS sequence"/>
</dbReference>
<accession>F2B1Y4</accession>
<gene>
    <name evidence="1" type="ORF">RBWH47_00147</name>
</gene>
<proteinExistence type="predicted"/>
<dbReference type="AlphaFoldDB" id="F2B1Y4"/>
<evidence type="ECO:0000313" key="1">
    <source>
        <dbReference type="EMBL" id="EGF24076.1"/>
    </source>
</evidence>
<organism evidence="1 2">
    <name type="scientific">Rhodopirellula baltica WH47</name>
    <dbReference type="NCBI Taxonomy" id="991778"/>
    <lineage>
        <taxon>Bacteria</taxon>
        <taxon>Pseudomonadati</taxon>
        <taxon>Planctomycetota</taxon>
        <taxon>Planctomycetia</taxon>
        <taxon>Pirellulales</taxon>
        <taxon>Pirellulaceae</taxon>
        <taxon>Rhodopirellula</taxon>
    </lineage>
</organism>